<accession>K0TPZ7</accession>
<dbReference type="OrthoDB" id="439808at2759"/>
<dbReference type="PROSITE" id="PS50102">
    <property type="entry name" value="RRM"/>
    <property type="match status" value="2"/>
</dbReference>
<keyword evidence="6" id="KW-1185">Reference proteome</keyword>
<evidence type="ECO:0000313" key="6">
    <source>
        <dbReference type="Proteomes" id="UP000266841"/>
    </source>
</evidence>
<dbReference type="InterPro" id="IPR048289">
    <property type="entry name" value="RRM2_NsCP33-like"/>
</dbReference>
<dbReference type="InterPro" id="IPR035979">
    <property type="entry name" value="RBD_domain_sf"/>
</dbReference>
<dbReference type="PANTHER" id="PTHR48027">
    <property type="entry name" value="HETEROGENEOUS NUCLEAR RIBONUCLEOPROTEIN 87F-RELATED"/>
    <property type="match status" value="1"/>
</dbReference>
<feature type="domain" description="RRM" evidence="4">
    <location>
        <begin position="19"/>
        <end position="97"/>
    </location>
</feature>
<dbReference type="OMA" id="AQFTKHF"/>
<dbReference type="AlphaFoldDB" id="K0TPZ7"/>
<proteinExistence type="predicted"/>
<dbReference type="InterPro" id="IPR000504">
    <property type="entry name" value="RRM_dom"/>
</dbReference>
<evidence type="ECO:0000256" key="1">
    <source>
        <dbReference type="ARBA" id="ARBA00022884"/>
    </source>
</evidence>
<dbReference type="CDD" id="cd12399">
    <property type="entry name" value="RRM_HP0827_like"/>
    <property type="match status" value="1"/>
</dbReference>
<dbReference type="SUPFAM" id="SSF54928">
    <property type="entry name" value="RNA-binding domain, RBD"/>
    <property type="match status" value="2"/>
</dbReference>
<evidence type="ECO:0000259" key="4">
    <source>
        <dbReference type="PROSITE" id="PS50102"/>
    </source>
</evidence>
<feature type="domain" description="RRM" evidence="4">
    <location>
        <begin position="128"/>
        <end position="205"/>
    </location>
</feature>
<evidence type="ECO:0000313" key="5">
    <source>
        <dbReference type="EMBL" id="EJK75167.1"/>
    </source>
</evidence>
<comment type="caution">
    <text evidence="5">The sequence shown here is derived from an EMBL/GenBank/DDBJ whole genome shotgun (WGS) entry which is preliminary data.</text>
</comment>
<gene>
    <name evidence="5" type="ORF">THAOC_03118</name>
</gene>
<name>K0TPZ7_THAOC</name>
<protein>
    <recommendedName>
        <fullName evidence="4">RRM domain-containing protein</fullName>
    </recommendedName>
</protein>
<feature type="region of interest" description="Disordered" evidence="3">
    <location>
        <begin position="91"/>
        <end position="123"/>
    </location>
</feature>
<sequence>RTAPQADNGGGGGDDGEGVKLYIGNLDYSTDEPQLRSVFGAFGAVTDVFLPMERGTSRPRGFGFVTLSTRQAAEDAIAKMDQSQLDGRTIRVNESRPRGEGPGARRSNEPGTGPGGYGAFNPQGREDVKLYVGNLSFDTNEEAVRSMFEQYGTVSDCFLPSDRDTGRPRGFAFVTMPAKEAETACNKVNGMELDGRTVRVNEAQPKVSSSGGGGNPPTPLIFNLRYLGTEAAEATAVATVADTMTDAAAAAAGEAAAVEATTTATAAAAADTAGGYLSLLSYRGRACLIRGGADLFILSLFHSAAAEAATEEDAEADTTTVAAAVTATVAAATEATVEAMVAEVGRDPGIIDSSHHAVFLTHLLLTLAGGYNDGYGGGRGGGGGGYNDRGGGGGGYNDRGGGAHAVFHSCPYLAPGGYGGGGGGGYGGGGGGGYGEPRVDSLRHETTCLFQN</sequence>
<organism evidence="5 6">
    <name type="scientific">Thalassiosira oceanica</name>
    <name type="common">Marine diatom</name>
    <dbReference type="NCBI Taxonomy" id="159749"/>
    <lineage>
        <taxon>Eukaryota</taxon>
        <taxon>Sar</taxon>
        <taxon>Stramenopiles</taxon>
        <taxon>Ochrophyta</taxon>
        <taxon>Bacillariophyta</taxon>
        <taxon>Coscinodiscophyceae</taxon>
        <taxon>Thalassiosirophycidae</taxon>
        <taxon>Thalassiosirales</taxon>
        <taxon>Thalassiosiraceae</taxon>
        <taxon>Thalassiosira</taxon>
    </lineage>
</organism>
<dbReference type="Pfam" id="PF00076">
    <property type="entry name" value="RRM_1"/>
    <property type="match status" value="2"/>
</dbReference>
<feature type="non-terminal residue" evidence="5">
    <location>
        <position position="1"/>
    </location>
</feature>
<evidence type="ECO:0000256" key="3">
    <source>
        <dbReference type="SAM" id="MobiDB-lite"/>
    </source>
</evidence>
<dbReference type="CDD" id="cd21608">
    <property type="entry name" value="RRM2_NsCP33_like"/>
    <property type="match status" value="1"/>
</dbReference>
<keyword evidence="1 2" id="KW-0694">RNA-binding</keyword>
<dbReference type="GO" id="GO:0003723">
    <property type="term" value="F:RNA binding"/>
    <property type="evidence" value="ECO:0007669"/>
    <property type="project" value="UniProtKB-UniRule"/>
</dbReference>
<dbReference type="EMBL" id="AGNL01003097">
    <property type="protein sequence ID" value="EJK75167.1"/>
    <property type="molecule type" value="Genomic_DNA"/>
</dbReference>
<evidence type="ECO:0000256" key="2">
    <source>
        <dbReference type="PROSITE-ProRule" id="PRU00176"/>
    </source>
</evidence>
<dbReference type="SMART" id="SM00360">
    <property type="entry name" value="RRM"/>
    <property type="match status" value="2"/>
</dbReference>
<dbReference type="Gene3D" id="3.30.70.330">
    <property type="match status" value="2"/>
</dbReference>
<dbReference type="FunFam" id="3.30.70.330:FF:001150">
    <property type="entry name" value="RNP-1 like RNA-binding protein"/>
    <property type="match status" value="1"/>
</dbReference>
<reference evidence="5 6" key="1">
    <citation type="journal article" date="2012" name="Genome Biol.">
        <title>Genome and low-iron response of an oceanic diatom adapted to chronic iron limitation.</title>
        <authorList>
            <person name="Lommer M."/>
            <person name="Specht M."/>
            <person name="Roy A.S."/>
            <person name="Kraemer L."/>
            <person name="Andreson R."/>
            <person name="Gutowska M.A."/>
            <person name="Wolf J."/>
            <person name="Bergner S.V."/>
            <person name="Schilhabel M.B."/>
            <person name="Klostermeier U.C."/>
            <person name="Beiko R.G."/>
            <person name="Rosenstiel P."/>
            <person name="Hippler M."/>
            <person name="Laroche J."/>
        </authorList>
    </citation>
    <scope>NUCLEOTIDE SEQUENCE [LARGE SCALE GENOMIC DNA]</scope>
    <source>
        <strain evidence="5 6">CCMP1005</strain>
    </source>
</reference>
<dbReference type="InterPro" id="IPR052462">
    <property type="entry name" value="SLIRP/GR-RBP-like"/>
</dbReference>
<dbReference type="InterPro" id="IPR012677">
    <property type="entry name" value="Nucleotide-bd_a/b_plait_sf"/>
</dbReference>
<dbReference type="eggNOG" id="KOG0118">
    <property type="taxonomic scope" value="Eukaryota"/>
</dbReference>
<dbReference type="Proteomes" id="UP000266841">
    <property type="component" value="Unassembled WGS sequence"/>
</dbReference>